<feature type="transmembrane region" description="Helical" evidence="2">
    <location>
        <begin position="380"/>
        <end position="400"/>
    </location>
</feature>
<organism evidence="3 4">
    <name type="scientific">Phycomyces blakesleeanus (strain ATCC 8743b / DSM 1359 / FGSC 10004 / NBRC 33097 / NRRL 1555)</name>
    <dbReference type="NCBI Taxonomy" id="763407"/>
    <lineage>
        <taxon>Eukaryota</taxon>
        <taxon>Fungi</taxon>
        <taxon>Fungi incertae sedis</taxon>
        <taxon>Mucoromycota</taxon>
        <taxon>Mucoromycotina</taxon>
        <taxon>Mucoromycetes</taxon>
        <taxon>Mucorales</taxon>
        <taxon>Phycomycetaceae</taxon>
        <taxon>Phycomyces</taxon>
    </lineage>
</organism>
<dbReference type="VEuPathDB" id="FungiDB:PHYBLDRAFT_65828"/>
<name>A0A162PIP4_PHYB8</name>
<feature type="transmembrane region" description="Helical" evidence="2">
    <location>
        <begin position="407"/>
        <end position="429"/>
    </location>
</feature>
<protein>
    <submittedName>
        <fullName evidence="3">Uncharacterized protein</fullName>
    </submittedName>
</protein>
<keyword evidence="4" id="KW-1185">Reference proteome</keyword>
<keyword evidence="2" id="KW-0472">Membrane</keyword>
<feature type="transmembrane region" description="Helical" evidence="2">
    <location>
        <begin position="494"/>
        <end position="514"/>
    </location>
</feature>
<evidence type="ECO:0000256" key="1">
    <source>
        <dbReference type="SAM" id="MobiDB-lite"/>
    </source>
</evidence>
<evidence type="ECO:0000313" key="4">
    <source>
        <dbReference type="Proteomes" id="UP000077315"/>
    </source>
</evidence>
<dbReference type="RefSeq" id="XP_018291267.1">
    <property type="nucleotide sequence ID" value="XM_018441538.1"/>
</dbReference>
<dbReference type="AlphaFoldDB" id="A0A162PIP4"/>
<feature type="compositionally biased region" description="Basic and acidic residues" evidence="1">
    <location>
        <begin position="250"/>
        <end position="260"/>
    </location>
</feature>
<evidence type="ECO:0000256" key="2">
    <source>
        <dbReference type="SAM" id="Phobius"/>
    </source>
</evidence>
<dbReference type="Proteomes" id="UP000077315">
    <property type="component" value="Unassembled WGS sequence"/>
</dbReference>
<feature type="transmembrane region" description="Helical" evidence="2">
    <location>
        <begin position="58"/>
        <end position="76"/>
    </location>
</feature>
<feature type="transmembrane region" description="Helical" evidence="2">
    <location>
        <begin position="20"/>
        <end position="37"/>
    </location>
</feature>
<evidence type="ECO:0000313" key="3">
    <source>
        <dbReference type="EMBL" id="OAD73227.1"/>
    </source>
</evidence>
<dbReference type="EMBL" id="KV440981">
    <property type="protein sequence ID" value="OAD73227.1"/>
    <property type="molecule type" value="Genomic_DNA"/>
</dbReference>
<feature type="region of interest" description="Disordered" evidence="1">
    <location>
        <begin position="231"/>
        <end position="261"/>
    </location>
</feature>
<keyword evidence="2" id="KW-0812">Transmembrane</keyword>
<feature type="transmembrane region" description="Helical" evidence="2">
    <location>
        <begin position="468"/>
        <end position="487"/>
    </location>
</feature>
<feature type="compositionally biased region" description="Low complexity" evidence="1">
    <location>
        <begin position="231"/>
        <end position="241"/>
    </location>
</feature>
<proteinExistence type="predicted"/>
<gene>
    <name evidence="3" type="ORF">PHYBLDRAFT_65828</name>
</gene>
<accession>A0A162PIP4</accession>
<dbReference type="InParanoid" id="A0A162PIP4"/>
<reference evidence="4" key="1">
    <citation type="submission" date="2015-06" db="EMBL/GenBank/DDBJ databases">
        <title>Expansion of signal transduction pathways in fungi by whole-genome duplication.</title>
        <authorList>
            <consortium name="DOE Joint Genome Institute"/>
            <person name="Corrochano L.M."/>
            <person name="Kuo A."/>
            <person name="Marcet-Houben M."/>
            <person name="Polaino S."/>
            <person name="Salamov A."/>
            <person name="Villalobos J.M."/>
            <person name="Alvarez M.I."/>
            <person name="Avalos J."/>
            <person name="Benito E.P."/>
            <person name="Benoit I."/>
            <person name="Burger G."/>
            <person name="Camino L.P."/>
            <person name="Canovas D."/>
            <person name="Cerda-Olmedo E."/>
            <person name="Cheng J.-F."/>
            <person name="Dominguez A."/>
            <person name="Elias M."/>
            <person name="Eslava A.P."/>
            <person name="Glaser F."/>
            <person name="Grimwood J."/>
            <person name="Gutierrez G."/>
            <person name="Heitman J."/>
            <person name="Henrissat B."/>
            <person name="Iturriaga E.A."/>
            <person name="Lang B.F."/>
            <person name="Lavin J.L."/>
            <person name="Lee S."/>
            <person name="Li W."/>
            <person name="Lindquist E."/>
            <person name="Lopez-Garcia S."/>
            <person name="Luque E.M."/>
            <person name="Marcos A.T."/>
            <person name="Martin J."/>
            <person name="McCluskey K."/>
            <person name="Medina H.R."/>
            <person name="Miralles-Duran A."/>
            <person name="Miyazaki A."/>
            <person name="Munoz-Torres E."/>
            <person name="Oguiza J.A."/>
            <person name="Ohm R."/>
            <person name="Olmedo M."/>
            <person name="Orejas M."/>
            <person name="Ortiz-Castellanos L."/>
            <person name="Pisabarro A.G."/>
            <person name="Rodriguez-Romero J."/>
            <person name="Ruiz-Herrera J."/>
            <person name="Ruiz-Vazquez R."/>
            <person name="Sanz C."/>
            <person name="Schackwitz W."/>
            <person name="Schmutz J."/>
            <person name="Shahriari M."/>
            <person name="Shelest E."/>
            <person name="Silva-Franco F."/>
            <person name="Soanes D."/>
            <person name="Syed K."/>
            <person name="Tagua V.G."/>
            <person name="Talbot N.J."/>
            <person name="Thon M."/>
            <person name="De vries R.P."/>
            <person name="Wiebenga A."/>
            <person name="Yadav J.S."/>
            <person name="Braun E.L."/>
            <person name="Baker S."/>
            <person name="Garre V."/>
            <person name="Horwitz B."/>
            <person name="Torres-Martinez S."/>
            <person name="Idnurm A."/>
            <person name="Herrera-Estrella A."/>
            <person name="Gabaldon T."/>
            <person name="Grigoriev I.V."/>
        </authorList>
    </citation>
    <scope>NUCLEOTIDE SEQUENCE [LARGE SCALE GENOMIC DNA]</scope>
    <source>
        <strain evidence="4">NRRL 1555(-)</strain>
    </source>
</reference>
<sequence>MVTKVPKSFNNLLLFTSGSWLYQTSLYGAFYQIYASFKLILCAIQNDKHPQNSGFKAFKLYILLSIILCILLLAFIPKCYAPPIQQDDSPFISKLPVVSILRIVFVSYIAHIVTIRPTTGISTFSTLERRIMGFLFPSSEIGIILGSMYKAYYGDEILKITKYKPFLERYDKEIEGEIFKVKNKNDQSLQASTITALPDSTTSASLDRTRTASMDGIKSTLLDGVKRVSFDSRSTSSDSFSLDGQSATESKNDEDYDTKYNETNNKFSSVVNLRNRLVKDTREENNLNHPQNAAYLAAFLHIMGPKRAKKIKHCILANSLILGSENNTGGAEDSNYIEGLTINGPGAACNYQYKINLNDTHFMTDDMINQLETAHYIDNIPYIEIFITIVQLFFTAIECMEIDGDRWVKLIMIIYTIMSVLQTVSLIALHKQTATFSVIKYDRFVIIKYDHYHNNVPPHKSFYDKLDVNVFCFLAGIISFLLLGIWADYNNHSVTEWLVISWIISPLALYFMFFLSTMDILGIIGMGILLITCFGLLISATIIGYLPKISLSTFSVLSHFITLPQANFTLL</sequence>
<feature type="transmembrane region" description="Helical" evidence="2">
    <location>
        <begin position="91"/>
        <end position="110"/>
    </location>
</feature>
<keyword evidence="2" id="KW-1133">Transmembrane helix</keyword>
<dbReference type="GeneID" id="29002444"/>
<feature type="transmembrane region" description="Helical" evidence="2">
    <location>
        <begin position="520"/>
        <end position="546"/>
    </location>
</feature>